<feature type="compositionally biased region" description="Basic and acidic residues" evidence="1">
    <location>
        <begin position="22"/>
        <end position="57"/>
    </location>
</feature>
<accession>A0A2A6BJN9</accession>
<dbReference type="Proteomes" id="UP000005239">
    <property type="component" value="Unassembled WGS sequence"/>
</dbReference>
<evidence type="ECO:0000313" key="2">
    <source>
        <dbReference type="EnsemblMetazoa" id="PPA45134.1"/>
    </source>
</evidence>
<evidence type="ECO:0000256" key="1">
    <source>
        <dbReference type="SAM" id="MobiDB-lite"/>
    </source>
</evidence>
<evidence type="ECO:0000313" key="3">
    <source>
        <dbReference type="Proteomes" id="UP000005239"/>
    </source>
</evidence>
<reference evidence="3" key="1">
    <citation type="journal article" date="2008" name="Nat. Genet.">
        <title>The Pristionchus pacificus genome provides a unique perspective on nematode lifestyle and parasitism.</title>
        <authorList>
            <person name="Dieterich C."/>
            <person name="Clifton S.W."/>
            <person name="Schuster L.N."/>
            <person name="Chinwalla A."/>
            <person name="Delehaunty K."/>
            <person name="Dinkelacker I."/>
            <person name="Fulton L."/>
            <person name="Fulton R."/>
            <person name="Godfrey J."/>
            <person name="Minx P."/>
            <person name="Mitreva M."/>
            <person name="Roeseler W."/>
            <person name="Tian H."/>
            <person name="Witte H."/>
            <person name="Yang S.P."/>
            <person name="Wilson R.K."/>
            <person name="Sommer R.J."/>
        </authorList>
    </citation>
    <scope>NUCLEOTIDE SEQUENCE [LARGE SCALE GENOMIC DNA]</scope>
    <source>
        <strain evidence="3">PS312</strain>
    </source>
</reference>
<reference evidence="2" key="2">
    <citation type="submission" date="2022-06" db="UniProtKB">
        <authorList>
            <consortium name="EnsemblMetazoa"/>
        </authorList>
    </citation>
    <scope>IDENTIFICATION</scope>
    <source>
        <strain evidence="2">PS312</strain>
    </source>
</reference>
<dbReference type="AlphaFoldDB" id="A0A2A6BJN9"/>
<accession>A0A8R1V2J8</accession>
<dbReference type="EnsemblMetazoa" id="PPA45134.1">
    <property type="protein sequence ID" value="PPA45134.1"/>
    <property type="gene ID" value="WBGene00283503"/>
</dbReference>
<feature type="region of interest" description="Disordered" evidence="1">
    <location>
        <begin position="1"/>
        <end position="57"/>
    </location>
</feature>
<name>A0A2A6BJN9_PRIPA</name>
<organism evidence="2 3">
    <name type="scientific">Pristionchus pacificus</name>
    <name type="common">Parasitic nematode worm</name>
    <dbReference type="NCBI Taxonomy" id="54126"/>
    <lineage>
        <taxon>Eukaryota</taxon>
        <taxon>Metazoa</taxon>
        <taxon>Ecdysozoa</taxon>
        <taxon>Nematoda</taxon>
        <taxon>Chromadorea</taxon>
        <taxon>Rhabditida</taxon>
        <taxon>Rhabditina</taxon>
        <taxon>Diplogasteromorpha</taxon>
        <taxon>Diplogasteroidea</taxon>
        <taxon>Neodiplogasteridae</taxon>
        <taxon>Pristionchus</taxon>
    </lineage>
</organism>
<proteinExistence type="predicted"/>
<sequence length="82" mass="9904">MEEGKGRVNYIKSRDAKKKKNGKENTMEQRSRKWAKMEKKEEEERERTAEREREVEKGNIEDEVRKQLECTIVHTCISNYSR</sequence>
<gene>
    <name evidence="2" type="primary">WBGene00283503</name>
</gene>
<protein>
    <submittedName>
        <fullName evidence="2">Uncharacterized protein</fullName>
    </submittedName>
</protein>
<keyword evidence="3" id="KW-1185">Reference proteome</keyword>